<dbReference type="EMBL" id="BDSP01000013">
    <property type="protein sequence ID" value="GAX09980.1"/>
    <property type="molecule type" value="Genomic_DNA"/>
</dbReference>
<dbReference type="InParanoid" id="A0A1Z5J7N0"/>
<proteinExistence type="predicted"/>
<dbReference type="SUPFAM" id="SSF54637">
    <property type="entry name" value="Thioesterase/thiol ester dehydrase-isomerase"/>
    <property type="match status" value="1"/>
</dbReference>
<reference evidence="1 2" key="1">
    <citation type="journal article" date="2015" name="Plant Cell">
        <title>Oil accumulation by the oleaginous diatom Fistulifera solaris as revealed by the genome and transcriptome.</title>
        <authorList>
            <person name="Tanaka T."/>
            <person name="Maeda Y."/>
            <person name="Veluchamy A."/>
            <person name="Tanaka M."/>
            <person name="Abida H."/>
            <person name="Marechal E."/>
            <person name="Bowler C."/>
            <person name="Muto M."/>
            <person name="Sunaga Y."/>
            <person name="Tanaka M."/>
            <person name="Yoshino T."/>
            <person name="Taniguchi T."/>
            <person name="Fukuda Y."/>
            <person name="Nemoto M."/>
            <person name="Matsumoto M."/>
            <person name="Wong P.S."/>
            <person name="Aburatani S."/>
            <person name="Fujibuchi W."/>
        </authorList>
    </citation>
    <scope>NUCLEOTIDE SEQUENCE [LARGE SCALE GENOMIC DNA]</scope>
    <source>
        <strain evidence="1 2">JPCC DA0580</strain>
    </source>
</reference>
<comment type="caution">
    <text evidence="1">The sequence shown here is derived from an EMBL/GenBank/DDBJ whole genome shotgun (WGS) entry which is preliminary data.</text>
</comment>
<evidence type="ECO:0000313" key="2">
    <source>
        <dbReference type="Proteomes" id="UP000198406"/>
    </source>
</evidence>
<dbReference type="AlphaFoldDB" id="A0A1Z5J7N0"/>
<organism evidence="1 2">
    <name type="scientific">Fistulifera solaris</name>
    <name type="common">Oleaginous diatom</name>
    <dbReference type="NCBI Taxonomy" id="1519565"/>
    <lineage>
        <taxon>Eukaryota</taxon>
        <taxon>Sar</taxon>
        <taxon>Stramenopiles</taxon>
        <taxon>Ochrophyta</taxon>
        <taxon>Bacillariophyta</taxon>
        <taxon>Bacillariophyceae</taxon>
        <taxon>Bacillariophycidae</taxon>
        <taxon>Naviculales</taxon>
        <taxon>Naviculaceae</taxon>
        <taxon>Fistulifera</taxon>
    </lineage>
</organism>
<name>A0A1Z5J7N0_FISSO</name>
<dbReference type="InterPro" id="IPR029069">
    <property type="entry name" value="HotDog_dom_sf"/>
</dbReference>
<dbReference type="Gene3D" id="3.10.129.10">
    <property type="entry name" value="Hotdog Thioesterase"/>
    <property type="match status" value="1"/>
</dbReference>
<gene>
    <name evidence="1" type="ORF">FisN_11Lh029</name>
</gene>
<dbReference type="OrthoDB" id="39559at2759"/>
<evidence type="ECO:0000313" key="1">
    <source>
        <dbReference type="EMBL" id="GAX09980.1"/>
    </source>
</evidence>
<keyword evidence="2" id="KW-1185">Reference proteome</keyword>
<protein>
    <submittedName>
        <fullName evidence="1">Uncharacterized protein</fullName>
    </submittedName>
</protein>
<dbReference type="Proteomes" id="UP000198406">
    <property type="component" value="Unassembled WGS sequence"/>
</dbReference>
<sequence>MSRRALSITISVARQANYARAGLNSQFHYFSSSAAAVTQPIDPDGPTGELFSPSYWMGDVQVGQRGRIQRVFGPRDTAQVMLLTGGPSLAGNASFDPNYDRAQSWIRQHAVGPAALTPALIPGLIGALVEAAFPRAVVMQQELRHVRPLIVGLAVQAEIEVAQIVPSDENSNPLMEGEEGTYGPGHMVLLNTQVTRVRDDACVAHGKHTIWIPDYNNM</sequence>
<accession>A0A1Z5J7N0</accession>